<accession>A0A314L5F7</accession>
<dbReference type="Gramene" id="OIT36745">
    <property type="protein sequence ID" value="OIT36745"/>
    <property type="gene ID" value="A4A49_48523"/>
</dbReference>
<keyword evidence="2" id="KW-1185">Reference proteome</keyword>
<gene>
    <name evidence="1" type="ORF">A4A49_48523</name>
</gene>
<name>A0A314L5F7_NICAT</name>
<organism evidence="1 2">
    <name type="scientific">Nicotiana attenuata</name>
    <name type="common">Coyote tobacco</name>
    <dbReference type="NCBI Taxonomy" id="49451"/>
    <lineage>
        <taxon>Eukaryota</taxon>
        <taxon>Viridiplantae</taxon>
        <taxon>Streptophyta</taxon>
        <taxon>Embryophyta</taxon>
        <taxon>Tracheophyta</taxon>
        <taxon>Spermatophyta</taxon>
        <taxon>Magnoliopsida</taxon>
        <taxon>eudicotyledons</taxon>
        <taxon>Gunneridae</taxon>
        <taxon>Pentapetalae</taxon>
        <taxon>asterids</taxon>
        <taxon>lamiids</taxon>
        <taxon>Solanales</taxon>
        <taxon>Solanaceae</taxon>
        <taxon>Nicotianoideae</taxon>
        <taxon>Nicotianeae</taxon>
        <taxon>Nicotiana</taxon>
    </lineage>
</organism>
<reference evidence="1" key="1">
    <citation type="submission" date="2016-11" db="EMBL/GenBank/DDBJ databases">
        <title>The genome of Nicotiana attenuata.</title>
        <authorList>
            <person name="Xu S."/>
            <person name="Brockmoeller T."/>
            <person name="Gaquerel E."/>
            <person name="Navarro A."/>
            <person name="Kuhl H."/>
            <person name="Gase K."/>
            <person name="Ling Z."/>
            <person name="Zhou W."/>
            <person name="Kreitzer C."/>
            <person name="Stanke M."/>
            <person name="Tang H."/>
            <person name="Lyons E."/>
            <person name="Pandey P."/>
            <person name="Pandey S.P."/>
            <person name="Timmermann B."/>
            <person name="Baldwin I.T."/>
        </authorList>
    </citation>
    <scope>NUCLEOTIDE SEQUENCE [LARGE SCALE GENOMIC DNA]</scope>
    <source>
        <strain evidence="1">UT</strain>
    </source>
</reference>
<sequence>MKAVSPYGIRNAKISPSKARRGKKELYMLRLIRPISHKIWKGIRLKFLDLRCCHIAIFQVQRAQILQRLQILQSIIGDTRV</sequence>
<evidence type="ECO:0000313" key="1">
    <source>
        <dbReference type="EMBL" id="OIT36745.1"/>
    </source>
</evidence>
<proteinExistence type="predicted"/>
<dbReference type="AlphaFoldDB" id="A0A314L5F7"/>
<dbReference type="Proteomes" id="UP000187609">
    <property type="component" value="Unassembled WGS sequence"/>
</dbReference>
<comment type="caution">
    <text evidence="1">The sequence shown here is derived from an EMBL/GenBank/DDBJ whole genome shotgun (WGS) entry which is preliminary data.</text>
</comment>
<evidence type="ECO:0000313" key="2">
    <source>
        <dbReference type="Proteomes" id="UP000187609"/>
    </source>
</evidence>
<protein>
    <submittedName>
        <fullName evidence="1">Uncharacterized protein</fullName>
    </submittedName>
</protein>
<dbReference type="EMBL" id="MJEQ01000395">
    <property type="protein sequence ID" value="OIT36745.1"/>
    <property type="molecule type" value="Genomic_DNA"/>
</dbReference>